<protein>
    <recommendedName>
        <fullName evidence="4">Tandem-95 repeat protein</fullName>
    </recommendedName>
</protein>
<reference evidence="2 3" key="1">
    <citation type="submission" date="2016-05" db="EMBL/GenBank/DDBJ databases">
        <authorList>
            <person name="Lavstsen T."/>
            <person name="Jespersen J.S."/>
        </authorList>
    </citation>
    <scope>NUCLEOTIDE SEQUENCE [LARGE SCALE GENOMIC DNA]</scope>
    <source>
        <strain evidence="2 3">YLB-01</strain>
    </source>
</reference>
<feature type="region of interest" description="Disordered" evidence="1">
    <location>
        <begin position="2030"/>
        <end position="2094"/>
    </location>
</feature>
<feature type="compositionally biased region" description="Acidic residues" evidence="1">
    <location>
        <begin position="151"/>
        <end position="170"/>
    </location>
</feature>
<dbReference type="Pfam" id="PF17963">
    <property type="entry name" value="Big_9"/>
    <property type="match status" value="3"/>
</dbReference>
<sequence length="2094" mass="216730">MRRGLWAGIAGGVVVATVTVLAVVWPGLDAQRTPETEPAVWALQTGERVRYARVNTALGELDTVRTVLNPSGIAQSENGAYLFAESDSRVLPIDAAMPIDYTEEAQASAERTPAGTVDVITAGDFVAYRTDTGAVFAGTLGTTAVAIDPFREDESETPEPTESPDGDGEPEGQQADDGPEWTADAITIDAAGHLYGYSSSTSSVVRYDVPGERLLGEDDAPEGLGGEALSLTTAGDDWVLVDGESGEVWRRGESDALRPGLDGEVVVGQAQVEGDVAYVADDAGLIALPVGGEPERVFEAPGGAPVRPVVFNGEIYGAWLDIAGGTLWRARADGTGGGTEISLDYGGLELAEERDGVFTSSGSRMILNETRSGWVWTMPDGALVPSSQDWEPEDDLEEETVETQEQAEVVTDPRPPVAEDDAFGVRAGTLVSLPVMLNDHDPNQDVLTIMDGSVSGLPEEFGRVSITDGGGRIAVDVAPGATGSATFRYQVVDGTQEGGRASEPAEVTLTVAEGNRPPAWCAVAGCLAEWPSPEVAPGGTITVPVLDGWVDPEGDPVILLDVENPSGNGSVAATPQGEVVYQHSDSSAGTTTVDLRVTVADTHGARSTASLAVTVDPSPQLKAESFAVLDSVGTITVDVEPHVSGTAGRLSVESVRVLDDADATAAPSSFGTAFDFTADEPGVYLVRYTVSDGQSTSEATARLTLLDADAPAQLTSAPITAFVHQGEDIPLDVMEAVSNPTRRVLMLSDPQATPAEGSTLHVDAVGQSALRLTGTTADGEPGLLGHVRYTVGDGTRDTGAQVAGEVAVFLLPPASDLSPVAVDDAITVRVGSQVDIPVLDNDVAAAGRSLMLDPSSIDSSTDAALAFASGSVLRYLAPSEPGEYRVDYAAYAAGAPSLADTAAVTIRVVGDRENRAPTPPRLEGRVLAGQAVEIPLETFGADPDGDTVDLDQIVTQPDVGSAAISADGDSIIYTSAPGSFGQVSFTYQVVDGHGETGIGGVRVGVSSTEADPRPVLYTDYVQVQGAADAFVNVEPLANDIDPLGGDLELTDVVPDVPATLEDGGENPRYVELSERLDVEGAQVRIEPGEELGTISYLYDVQTSSGNSARGRIVVYVAREEVPDYPIVADTRLTAETRETFERGVDVIDGSVSWSGGDVDELQLSLWGQQEGVEVGGDELSGERPAEPRIIPFQVSGVGASGEEVASFGFLRVPGDRPVLTERADAPLIEVEEESSVEYDLADRVVVPRGEVLQVGAEAKPSGARPAATCTIDGTVATYTAGAGAPWSDGCSVQVRLEGDEEWTVLTTPIRVIPVAPQPDLQAASVTVSPGETKTFDLQQMVTWPGGRVGDPVSMAFEFSGSAVQASASGDTVTVTATDSARPGTQERATVYTTSHQDVEPASLTFTVGDAPAQLPRGGTASQLCRTTEGNSCDILVVGIAGETNPLPGTPLRLVSVQASQACPGVTFQAASDTHVRASWGADTPGATCRARFEVRDAQGRVSGGDAMGTVLLDLHGIPSQPGGVSQIGYDDEQVMLRVDPGASRSAYPSLQGFHVTYEGREVATCSADGACPVISAPNGEPRVYTVTAFNSTGPSRGSVQTTAWAYDPPQRPGGASFTPTVTSDGAGLRADITVTGIAANETAKLQLRNSATGAVQEVGVGGSTVTIGGYLVGSNQPTEVVITPISRWAIPPGLAGVESGESITIAPHGIGAPVGAGITNATSSNQGGGQATIHVDGTARSGGARASTYYGFALGGQQCRPTSQSAHADFPGLADGQTYDVTMCVASVFEGRTYGTVSVTQTGVRALQPTTPPQGFTFRVGGTPPVDGEWSSSATARWPITGWDDGGERVPNNNDVVVSGYPSSVYNRDPGIQVRYQHREWGTTSEPATMTPAPGSAPYQLSATVSINRCVGGLPLDMALRASGVLPQGGAAMNANWDQVRYFATWHGIPFQVGSGQTVPDGATSVEARLSISYPDAANDAYGLRGTGQIRLLAQCSPGAEVDACVGRGGEWDYDNGVCIEPVDPRIEQCEDQGGTWDPATETCVMPEEPAPSEPPADGGSALAPPTDGGTTLGAPAAAPSPPTTPTHRDEGQA</sequence>
<keyword evidence="3" id="KW-1185">Reference proteome</keyword>
<dbReference type="OrthoDB" id="5241356at2"/>
<evidence type="ECO:0008006" key="4">
    <source>
        <dbReference type="Google" id="ProtNLM"/>
    </source>
</evidence>
<name>A0A1B9NDM9_9MICO</name>
<feature type="compositionally biased region" description="Low complexity" evidence="1">
    <location>
        <begin position="2056"/>
        <end position="2078"/>
    </location>
</feature>
<feature type="region of interest" description="Disordered" evidence="1">
    <location>
        <begin position="386"/>
        <end position="408"/>
    </location>
</feature>
<dbReference type="Proteomes" id="UP000093355">
    <property type="component" value="Unassembled WGS sequence"/>
</dbReference>
<evidence type="ECO:0000313" key="3">
    <source>
        <dbReference type="Proteomes" id="UP000093355"/>
    </source>
</evidence>
<feature type="compositionally biased region" description="Acidic residues" evidence="1">
    <location>
        <begin position="390"/>
        <end position="402"/>
    </location>
</feature>
<dbReference type="RefSeq" id="WP_067024866.1">
    <property type="nucleotide sequence ID" value="NZ_JRNY01000002.1"/>
</dbReference>
<gene>
    <name evidence="2" type="ORF">A7J15_04010</name>
</gene>
<dbReference type="STRING" id="904291.A7J15_04010"/>
<dbReference type="Gene3D" id="2.60.40.3440">
    <property type="match status" value="1"/>
</dbReference>
<organism evidence="2 3">
    <name type="scientific">Microbacterium sediminis</name>
    <dbReference type="NCBI Taxonomy" id="904291"/>
    <lineage>
        <taxon>Bacteria</taxon>
        <taxon>Bacillati</taxon>
        <taxon>Actinomycetota</taxon>
        <taxon>Actinomycetes</taxon>
        <taxon>Micrococcales</taxon>
        <taxon>Microbacteriaceae</taxon>
        <taxon>Microbacterium</taxon>
    </lineage>
</organism>
<evidence type="ECO:0000256" key="1">
    <source>
        <dbReference type="SAM" id="MobiDB-lite"/>
    </source>
</evidence>
<evidence type="ECO:0000313" key="2">
    <source>
        <dbReference type="EMBL" id="OCG74706.1"/>
    </source>
</evidence>
<dbReference type="EMBL" id="LXMD01000021">
    <property type="protein sequence ID" value="OCG74706.1"/>
    <property type="molecule type" value="Genomic_DNA"/>
</dbReference>
<feature type="region of interest" description="Disordered" evidence="1">
    <location>
        <begin position="146"/>
        <end position="179"/>
    </location>
</feature>
<accession>A0A1B9NDM9</accession>
<comment type="caution">
    <text evidence="2">The sequence shown here is derived from an EMBL/GenBank/DDBJ whole genome shotgun (WGS) entry which is preliminary data.</text>
</comment>
<proteinExistence type="predicted"/>